<dbReference type="PANTHER" id="PTHR43685">
    <property type="entry name" value="GLYCOSYLTRANSFERASE"/>
    <property type="match status" value="1"/>
</dbReference>
<dbReference type="InterPro" id="IPR050834">
    <property type="entry name" value="Glycosyltransf_2"/>
</dbReference>
<protein>
    <recommendedName>
        <fullName evidence="2">Glycosyltransferase 2-like domain-containing protein</fullName>
    </recommendedName>
</protein>
<dbReference type="OrthoDB" id="9800276at2"/>
<dbReference type="InterPro" id="IPR029044">
    <property type="entry name" value="Nucleotide-diphossugar_trans"/>
</dbReference>
<name>A0A089LSG9_9BACL</name>
<dbReference type="EMBL" id="CP009286">
    <property type="protein sequence ID" value="AIQ63842.1"/>
    <property type="molecule type" value="Genomic_DNA"/>
</dbReference>
<dbReference type="AlphaFoldDB" id="A0A089LSG9"/>
<dbReference type="SUPFAM" id="SSF53448">
    <property type="entry name" value="Nucleotide-diphospho-sugar transferases"/>
    <property type="match status" value="1"/>
</dbReference>
<keyword evidence="1" id="KW-1133">Transmembrane helix</keyword>
<dbReference type="Pfam" id="PF00535">
    <property type="entry name" value="Glycos_transf_2"/>
    <property type="match status" value="1"/>
</dbReference>
<keyword evidence="4" id="KW-1185">Reference proteome</keyword>
<evidence type="ECO:0000256" key="1">
    <source>
        <dbReference type="SAM" id="Phobius"/>
    </source>
</evidence>
<evidence type="ECO:0000313" key="3">
    <source>
        <dbReference type="EMBL" id="AIQ63842.1"/>
    </source>
</evidence>
<feature type="transmembrane region" description="Helical" evidence="1">
    <location>
        <begin position="337"/>
        <end position="357"/>
    </location>
</feature>
<dbReference type="Gene3D" id="3.90.550.10">
    <property type="entry name" value="Spore Coat Polysaccharide Biosynthesis Protein SpsA, Chain A"/>
    <property type="match status" value="1"/>
</dbReference>
<dbReference type="CDD" id="cd00761">
    <property type="entry name" value="Glyco_tranf_GTA_type"/>
    <property type="match status" value="1"/>
</dbReference>
<dbReference type="HOGENOM" id="CLU_038143_0_0_9"/>
<feature type="transmembrane region" description="Helical" evidence="1">
    <location>
        <begin position="307"/>
        <end position="325"/>
    </location>
</feature>
<dbReference type="Proteomes" id="UP000029507">
    <property type="component" value="Chromosome"/>
</dbReference>
<reference evidence="3 4" key="1">
    <citation type="submission" date="2014-08" db="EMBL/GenBank/DDBJ databases">
        <title>Comparative genomics of the Paenibacillus odorifer group.</title>
        <authorList>
            <person name="den Bakker H.C."/>
            <person name="Tsai Y.-C."/>
            <person name="Martin N."/>
            <person name="Korlach J."/>
            <person name="Wiedmann M."/>
        </authorList>
    </citation>
    <scope>NUCLEOTIDE SEQUENCE [LARGE SCALE GENOMIC DNA]</scope>
    <source>
        <strain evidence="3 4">DSM 14472</strain>
    </source>
</reference>
<evidence type="ECO:0000259" key="2">
    <source>
        <dbReference type="Pfam" id="PF00535"/>
    </source>
</evidence>
<sequence length="379" mass="42064">MNVLYWILGGINLLMWGWAAAIYGLKGSKIGRLAETKPEPEPKDIRPLISVVIAARNEQKALERCIRSLAAQSYERFEIIVVDDRSSDGTGEIIKRMEAEFPQVTGFQITELPEGWMGKSHALHEGVKLAKGEWLLFTDGDILFHPECLAKAETSCRKEEVDHLSLIPDFKGSHLFSKWYGAYIFSSASSFGMLWKAKDPKAPQTLGVGAFNLLRRSAYEAIGTHAAFAYVTTDDNELAKRVKKFGLRQNVMYGSGMIAVWNWYESLRQLIGSVEKSLFTPGKAVMTTVACMLTMLYPWAGLFLGPIGARVVCGLSLLSVFWLYFRYSRHAGGGAWYGLAHPLIGLCLIAGGVRGAYRAKVNGGMTWRGTTYNLNNLKS</sequence>
<keyword evidence="1" id="KW-0472">Membrane</keyword>
<keyword evidence="1" id="KW-0812">Transmembrane</keyword>
<evidence type="ECO:0000313" key="4">
    <source>
        <dbReference type="Proteomes" id="UP000029507"/>
    </source>
</evidence>
<dbReference type="PANTHER" id="PTHR43685:SF2">
    <property type="entry name" value="GLYCOSYLTRANSFERASE 2-LIKE DOMAIN-CONTAINING PROTEIN"/>
    <property type="match status" value="1"/>
</dbReference>
<dbReference type="RefSeq" id="WP_038695670.1">
    <property type="nucleotide sequence ID" value="NZ_CP009286.1"/>
</dbReference>
<feature type="domain" description="Glycosyltransferase 2-like" evidence="2">
    <location>
        <begin position="50"/>
        <end position="222"/>
    </location>
</feature>
<organism evidence="3 4">
    <name type="scientific">Paenibacillus stellifer</name>
    <dbReference type="NCBI Taxonomy" id="169760"/>
    <lineage>
        <taxon>Bacteria</taxon>
        <taxon>Bacillati</taxon>
        <taxon>Bacillota</taxon>
        <taxon>Bacilli</taxon>
        <taxon>Bacillales</taxon>
        <taxon>Paenibacillaceae</taxon>
        <taxon>Paenibacillus</taxon>
    </lineage>
</organism>
<proteinExistence type="predicted"/>
<accession>A0A089LSG9</accession>
<dbReference type="STRING" id="169760.PSTEL_12845"/>
<gene>
    <name evidence="3" type="ORF">PSTEL_12845</name>
</gene>
<feature type="transmembrane region" description="Helical" evidence="1">
    <location>
        <begin position="6"/>
        <end position="25"/>
    </location>
</feature>
<dbReference type="KEGG" id="pste:PSTEL_12845"/>
<dbReference type="InterPro" id="IPR001173">
    <property type="entry name" value="Glyco_trans_2-like"/>
</dbReference>